<accession>M7TNV4</accession>
<dbReference type="OrthoDB" id="10265322at2759"/>
<dbReference type="Gene3D" id="2.120.10.30">
    <property type="entry name" value="TolB, C-terminal domain"/>
    <property type="match status" value="1"/>
</dbReference>
<proteinExistence type="predicted"/>
<keyword evidence="1" id="KW-0378">Hydrolase</keyword>
<evidence type="ECO:0000313" key="2">
    <source>
        <dbReference type="Proteomes" id="UP000012174"/>
    </source>
</evidence>
<dbReference type="SUPFAM" id="SSF69304">
    <property type="entry name" value="Tricorn protease N-terminal domain"/>
    <property type="match status" value="1"/>
</dbReference>
<dbReference type="KEGG" id="ela:UCREL1_1380"/>
<keyword evidence="2" id="KW-1185">Reference proteome</keyword>
<dbReference type="AlphaFoldDB" id="M7TNV4"/>
<dbReference type="HOGENOM" id="CLU_446240_0_0_1"/>
<dbReference type="Proteomes" id="UP000012174">
    <property type="component" value="Unassembled WGS sequence"/>
</dbReference>
<reference evidence="2" key="1">
    <citation type="journal article" date="2013" name="Genome Announc.">
        <title>Draft genome sequence of the grapevine dieback fungus Eutypa lata UCR-EL1.</title>
        <authorList>
            <person name="Blanco-Ulate B."/>
            <person name="Rolshausen P.E."/>
            <person name="Cantu D."/>
        </authorList>
    </citation>
    <scope>NUCLEOTIDE SEQUENCE [LARGE SCALE GENOMIC DNA]</scope>
    <source>
        <strain evidence="2">UCR-EL1</strain>
    </source>
</reference>
<evidence type="ECO:0000313" key="1">
    <source>
        <dbReference type="EMBL" id="EMR71581.1"/>
    </source>
</evidence>
<name>M7TNV4_EUTLA</name>
<dbReference type="InterPro" id="IPR011042">
    <property type="entry name" value="6-blade_b-propeller_TolB-like"/>
</dbReference>
<dbReference type="eggNOG" id="ENOG502SH4T">
    <property type="taxonomic scope" value="Eukaryota"/>
</dbReference>
<protein>
    <submittedName>
        <fullName evidence="1">Putative saponin hydrolase protein</fullName>
    </submittedName>
</protein>
<organism evidence="1 2">
    <name type="scientific">Eutypa lata (strain UCR-EL1)</name>
    <name type="common">Grapevine dieback disease fungus</name>
    <name type="synonym">Eutypa armeniacae</name>
    <dbReference type="NCBI Taxonomy" id="1287681"/>
    <lineage>
        <taxon>Eukaryota</taxon>
        <taxon>Fungi</taxon>
        <taxon>Dikarya</taxon>
        <taxon>Ascomycota</taxon>
        <taxon>Pezizomycotina</taxon>
        <taxon>Sordariomycetes</taxon>
        <taxon>Xylariomycetidae</taxon>
        <taxon>Xylariales</taxon>
        <taxon>Diatrypaceae</taxon>
        <taxon>Eutypa</taxon>
    </lineage>
</organism>
<gene>
    <name evidence="1" type="ORF">UCREL1_1380</name>
</gene>
<dbReference type="OMA" id="FSRLQFN"/>
<sequence length="658" mass="70411">MDFFTISLSQANAILDILLFRMATVKSFVIAILAASTIAVVPSSPGSLTALEDVLPPDPEPIEVTELPLPPVAPSTAEGSCSPDINPSGTGCILQTGGLVQSGSFLPDGTHVTALVNFTGAAAAPDPASVYTGSQIILVKSDGTTFPNGDAWKCVTCGMPEENAQGVNEDMSYPQAFRDGKRILTGPNIIDCGDHDLASEECTPEETHMYPIRWNTTPDGSGAGGTIRELRLHPDNVHIGFNSFTMTGEQLGQVGYLSRLEFNPSPTTGTPSVPRFDLVNVTSLFNEAVEYQPLIVEEDNQIRINPDMISVGELRGFSGTGKEVTYVGYPAESSNIDVFAADLTTGKVRRLTSHPEYCDPVDISSDDEWIAIMDTRGSGRQMFMAGMRGIPPLTDIVSTSATSSTRNNGQRRFFQPYVLDRYGDRGDYYGQKVNAAGDGTPGSVNDPQWNGMADPRWSLDVTRLAYWQALTIAPACGGENPLPCPSSTEPGGRTERLMVAHFTDRTPVDWKTIEPISDTVPWGTPYVAGSTPPPRTFLPGGAYTLNGAASGSAAVVITENSDQTAVRSVAVTYENFSDDGLTWLDGFENVTVNNPSVTLNEVDWYSNLTQTGEANASKKTSPDGFHLSIDVLTNIFQANGTLTTTIDGVVYEQPANGT</sequence>
<dbReference type="EMBL" id="KB705622">
    <property type="protein sequence ID" value="EMR71581.1"/>
    <property type="molecule type" value="Genomic_DNA"/>
</dbReference>
<dbReference type="GO" id="GO:0016787">
    <property type="term" value="F:hydrolase activity"/>
    <property type="evidence" value="ECO:0007669"/>
    <property type="project" value="UniProtKB-KW"/>
</dbReference>